<keyword evidence="3 5" id="KW-0500">Molybdenum</keyword>
<evidence type="ECO:0000256" key="5">
    <source>
        <dbReference type="PIRNR" id="PIRNR005763"/>
    </source>
</evidence>
<dbReference type="SUPFAM" id="SSF50331">
    <property type="entry name" value="MOP-like"/>
    <property type="match status" value="2"/>
</dbReference>
<keyword evidence="4" id="KW-0677">Repeat</keyword>
<dbReference type="InterPro" id="IPR000847">
    <property type="entry name" value="LysR_HTH_N"/>
</dbReference>
<evidence type="ECO:0000313" key="8">
    <source>
        <dbReference type="Proteomes" id="UP000701702"/>
    </source>
</evidence>
<dbReference type="InterPro" id="IPR004606">
    <property type="entry name" value="Mop_domain"/>
</dbReference>
<dbReference type="PIRSF" id="PIRSF005763">
    <property type="entry name" value="Txn_reg_ModE"/>
    <property type="match status" value="1"/>
</dbReference>
<keyword evidence="2 5" id="KW-0813">Transport</keyword>
<dbReference type="Gene3D" id="2.40.50.100">
    <property type="match status" value="2"/>
</dbReference>
<dbReference type="InterPro" id="IPR008995">
    <property type="entry name" value="Mo/tungstate-bd_C_term_dom"/>
</dbReference>
<evidence type="ECO:0000313" key="7">
    <source>
        <dbReference type="EMBL" id="CAG9184506.1"/>
    </source>
</evidence>
<dbReference type="SUPFAM" id="SSF46785">
    <property type="entry name" value="Winged helix' DNA-binding domain"/>
    <property type="match status" value="1"/>
</dbReference>
<evidence type="ECO:0000259" key="6">
    <source>
        <dbReference type="PROSITE" id="PS51866"/>
    </source>
</evidence>
<dbReference type="NCBIfam" id="TIGR00638">
    <property type="entry name" value="Mop"/>
    <property type="match status" value="2"/>
</dbReference>
<protein>
    <submittedName>
        <fullName evidence="7">Molybdenum-pterin-binding protein MopA</fullName>
    </submittedName>
</protein>
<dbReference type="InterPro" id="IPR036388">
    <property type="entry name" value="WH-like_DNA-bd_sf"/>
</dbReference>
<name>A0ABN7ZIF9_9BURK</name>
<evidence type="ECO:0000256" key="4">
    <source>
        <dbReference type="ARBA" id="ARBA00022737"/>
    </source>
</evidence>
<dbReference type="PANTHER" id="PTHR30432:SF1">
    <property type="entry name" value="DNA-BINDING TRANSCRIPTIONAL DUAL REGULATOR MODE"/>
    <property type="match status" value="1"/>
</dbReference>
<dbReference type="Gene3D" id="1.10.10.10">
    <property type="entry name" value="Winged helix-like DNA-binding domain superfamily/Winged helix DNA-binding domain"/>
    <property type="match status" value="1"/>
</dbReference>
<dbReference type="InterPro" id="IPR036390">
    <property type="entry name" value="WH_DNA-bd_sf"/>
</dbReference>
<dbReference type="InterPro" id="IPR005116">
    <property type="entry name" value="Transp-assoc_OB_typ1"/>
</dbReference>
<sequence>MDGLAAQSDYHSRIPTLSRRHRKGGAIHAMLELQGAIWFRAGSQDWGGKDRIALLAAIGEQGSITAAARAVGISYKAAWDAIDAMNNSAGEALVVRAAGGKGGGGTRLTERAEQLIRTYRALEEEHRRFVAHLGRLGDAAAEDLNVMRRFMIRTSARNKLFGKVESVRGGAVNDEVVLALPGGQTIVSTITHESVETLELQPGVEAFALVKASSVLIGLPDPGLRVSARNQLPGVVSRVVPGAVNAEVVLDLDGGGSVAAIVTNESVQTLALAPGVRALAIFKASAVILGVVG</sequence>
<comment type="caution">
    <text evidence="7">The sequence shown here is derived from an EMBL/GenBank/DDBJ whole genome shotgun (WGS) entry which is preliminary data.</text>
</comment>
<dbReference type="Pfam" id="PF03459">
    <property type="entry name" value="TOBE"/>
    <property type="match status" value="2"/>
</dbReference>
<evidence type="ECO:0000256" key="3">
    <source>
        <dbReference type="ARBA" id="ARBA00022505"/>
    </source>
</evidence>
<accession>A0ABN7ZIF9</accession>
<organism evidence="7 8">
    <name type="scientific">Cupriavidus pinatubonensis</name>
    <dbReference type="NCBI Taxonomy" id="248026"/>
    <lineage>
        <taxon>Bacteria</taxon>
        <taxon>Pseudomonadati</taxon>
        <taxon>Pseudomonadota</taxon>
        <taxon>Betaproteobacteria</taxon>
        <taxon>Burkholderiales</taxon>
        <taxon>Burkholderiaceae</taxon>
        <taxon>Cupriavidus</taxon>
    </lineage>
</organism>
<dbReference type="Pfam" id="PF00126">
    <property type="entry name" value="HTH_1"/>
    <property type="match status" value="1"/>
</dbReference>
<dbReference type="PANTHER" id="PTHR30432">
    <property type="entry name" value="TRANSCRIPTIONAL REGULATOR MODE"/>
    <property type="match status" value="1"/>
</dbReference>
<dbReference type="InterPro" id="IPR051815">
    <property type="entry name" value="Molybdate_resp_trans_reg"/>
</dbReference>
<comment type="similarity">
    <text evidence="1 5">Belongs to the ModE family.</text>
</comment>
<evidence type="ECO:0000256" key="1">
    <source>
        <dbReference type="ARBA" id="ARBA00008110"/>
    </source>
</evidence>
<keyword evidence="8" id="KW-1185">Reference proteome</keyword>
<dbReference type="EMBL" id="CAJZAF010000038">
    <property type="protein sequence ID" value="CAG9184506.1"/>
    <property type="molecule type" value="Genomic_DNA"/>
</dbReference>
<evidence type="ECO:0000256" key="2">
    <source>
        <dbReference type="ARBA" id="ARBA00022448"/>
    </source>
</evidence>
<proteinExistence type="inferred from homology"/>
<dbReference type="NCBIfam" id="TIGR00637">
    <property type="entry name" value="ModE_repress"/>
    <property type="match status" value="1"/>
</dbReference>
<reference evidence="7 8" key="1">
    <citation type="submission" date="2021-08" db="EMBL/GenBank/DDBJ databases">
        <authorList>
            <person name="Peeters C."/>
        </authorList>
    </citation>
    <scope>NUCLEOTIDE SEQUENCE [LARGE SCALE GENOMIC DNA]</scope>
    <source>
        <strain evidence="7 8">LMG 23994</strain>
    </source>
</reference>
<feature type="domain" description="Mop" evidence="6">
    <location>
        <begin position="225"/>
        <end position="291"/>
    </location>
</feature>
<dbReference type="InterPro" id="IPR016462">
    <property type="entry name" value="ModE"/>
</dbReference>
<dbReference type="InterPro" id="IPR003725">
    <property type="entry name" value="ModE-bd_N"/>
</dbReference>
<gene>
    <name evidence="7" type="primary">mopA</name>
    <name evidence="7" type="ORF">LMG23994_05401</name>
</gene>
<dbReference type="PROSITE" id="PS51866">
    <property type="entry name" value="MOP"/>
    <property type="match status" value="2"/>
</dbReference>
<dbReference type="Proteomes" id="UP000701702">
    <property type="component" value="Unassembled WGS sequence"/>
</dbReference>
<feature type="domain" description="Mop" evidence="6">
    <location>
        <begin position="153"/>
        <end position="219"/>
    </location>
</feature>